<feature type="chain" id="PRO_5020873848" evidence="14">
    <location>
        <begin position="23"/>
        <end position="1102"/>
    </location>
</feature>
<name>A0A4U5N4K2_STECR</name>
<evidence type="ECO:0000256" key="5">
    <source>
        <dbReference type="ARBA" id="ARBA00022737"/>
    </source>
</evidence>
<gene>
    <name evidence="19" type="ORF">L596_018418</name>
</gene>
<dbReference type="SUPFAM" id="SSF69179">
    <property type="entry name" value="Integrin domains"/>
    <property type="match status" value="3"/>
</dbReference>
<evidence type="ECO:0000256" key="9">
    <source>
        <dbReference type="ARBA" id="ARBA00023136"/>
    </source>
</evidence>
<accession>A0A4U5N4K2</accession>
<dbReference type="Pfam" id="PF08441">
    <property type="entry name" value="Integrin_A_Ig_1"/>
    <property type="match status" value="1"/>
</dbReference>
<dbReference type="InterPro" id="IPR048285">
    <property type="entry name" value="Integrin_alpha_Ig-like_2"/>
</dbReference>
<evidence type="ECO:0000256" key="8">
    <source>
        <dbReference type="ARBA" id="ARBA00023037"/>
    </source>
</evidence>
<organism evidence="19 20">
    <name type="scientific">Steinernema carpocapsae</name>
    <name type="common">Entomopathogenic nematode</name>
    <dbReference type="NCBI Taxonomy" id="34508"/>
    <lineage>
        <taxon>Eukaryota</taxon>
        <taxon>Metazoa</taxon>
        <taxon>Ecdysozoa</taxon>
        <taxon>Nematoda</taxon>
        <taxon>Chromadorea</taxon>
        <taxon>Rhabditida</taxon>
        <taxon>Tylenchina</taxon>
        <taxon>Panagrolaimomorpha</taxon>
        <taxon>Strongyloidoidea</taxon>
        <taxon>Steinernematidae</taxon>
        <taxon>Steinernema</taxon>
    </lineage>
</organism>
<evidence type="ECO:0000256" key="10">
    <source>
        <dbReference type="ARBA" id="ARBA00023157"/>
    </source>
</evidence>
<keyword evidence="20" id="KW-1185">Reference proteome</keyword>
<keyword evidence="5" id="KW-0677">Repeat</keyword>
<feature type="region of interest" description="Disordered" evidence="15">
    <location>
        <begin position="896"/>
        <end position="925"/>
    </location>
</feature>
<keyword evidence="11 14" id="KW-0675">Receptor</keyword>
<feature type="domain" description="Integrin alpha second immunoglobulin-like" evidence="17">
    <location>
        <begin position="638"/>
        <end position="793"/>
    </location>
</feature>
<dbReference type="InterPro" id="IPR048286">
    <property type="entry name" value="Integrin_alpha_Ig-like_3"/>
</dbReference>
<evidence type="ECO:0000259" key="18">
    <source>
        <dbReference type="Pfam" id="PF20806"/>
    </source>
</evidence>
<evidence type="ECO:0000256" key="4">
    <source>
        <dbReference type="ARBA" id="ARBA00022729"/>
    </source>
</evidence>
<comment type="similarity">
    <text evidence="2 14">Belongs to the integrin alpha chain family.</text>
</comment>
<dbReference type="Gene3D" id="2.60.40.1530">
    <property type="entry name" value="ntegrin, alpha v. Chain A, domain 4"/>
    <property type="match status" value="1"/>
</dbReference>
<keyword evidence="6 14" id="KW-0130">Cell adhesion</keyword>
<comment type="caution">
    <text evidence="19">The sequence shown here is derived from an EMBL/GenBank/DDBJ whole genome shotgun (WGS) entry which is preliminary data.</text>
</comment>
<dbReference type="InterPro" id="IPR028994">
    <property type="entry name" value="Integrin_alpha_N"/>
</dbReference>
<keyword evidence="3 14" id="KW-0812">Transmembrane</keyword>
<dbReference type="Pfam" id="PF01839">
    <property type="entry name" value="FG-GAP"/>
    <property type="match status" value="4"/>
</dbReference>
<dbReference type="Gene3D" id="2.60.40.1510">
    <property type="entry name" value="ntegrin, alpha v. Chain A, domain 3"/>
    <property type="match status" value="1"/>
</dbReference>
<dbReference type="GO" id="GO:0007229">
    <property type="term" value="P:integrin-mediated signaling pathway"/>
    <property type="evidence" value="ECO:0007669"/>
    <property type="project" value="UniProtKB-KW"/>
</dbReference>
<dbReference type="InterPro" id="IPR018184">
    <property type="entry name" value="Integrin_alpha_C_CS"/>
</dbReference>
<dbReference type="GO" id="GO:0048513">
    <property type="term" value="P:animal organ development"/>
    <property type="evidence" value="ECO:0007669"/>
    <property type="project" value="UniProtKB-ARBA"/>
</dbReference>
<dbReference type="Pfam" id="PF00357">
    <property type="entry name" value="Integrin_alpha"/>
    <property type="match status" value="1"/>
</dbReference>
<comment type="subcellular location">
    <subcellularLocation>
        <location evidence="1 14">Membrane</location>
        <topology evidence="1 14">Single-pass type I membrane protein</topology>
    </subcellularLocation>
</comment>
<evidence type="ECO:0000256" key="3">
    <source>
        <dbReference type="ARBA" id="ARBA00022692"/>
    </source>
</evidence>
<evidence type="ECO:0000256" key="12">
    <source>
        <dbReference type="ARBA" id="ARBA00023180"/>
    </source>
</evidence>
<evidence type="ECO:0000256" key="1">
    <source>
        <dbReference type="ARBA" id="ARBA00004479"/>
    </source>
</evidence>
<feature type="region of interest" description="Disordered" evidence="15">
    <location>
        <begin position="706"/>
        <end position="732"/>
    </location>
</feature>
<dbReference type="STRING" id="34508.A0A4U5N4K2"/>
<dbReference type="GO" id="GO:0009897">
    <property type="term" value="C:external side of plasma membrane"/>
    <property type="evidence" value="ECO:0007669"/>
    <property type="project" value="TreeGrafter"/>
</dbReference>
<dbReference type="Gene3D" id="2.60.40.1460">
    <property type="entry name" value="Integrin domains. Chain A, domain 2"/>
    <property type="match status" value="1"/>
</dbReference>
<evidence type="ECO:0000256" key="15">
    <source>
        <dbReference type="SAM" id="MobiDB-lite"/>
    </source>
</evidence>
<feature type="domain" description="Integrin alpha third immunoglobulin-like" evidence="18">
    <location>
        <begin position="801"/>
        <end position="1044"/>
    </location>
</feature>
<proteinExistence type="inferred from homology"/>
<dbReference type="PANTHER" id="PTHR23220">
    <property type="entry name" value="INTEGRIN ALPHA"/>
    <property type="match status" value="1"/>
</dbReference>
<dbReference type="GO" id="GO:0005178">
    <property type="term" value="F:integrin binding"/>
    <property type="evidence" value="ECO:0007669"/>
    <property type="project" value="TreeGrafter"/>
</dbReference>
<dbReference type="InterPro" id="IPR013649">
    <property type="entry name" value="Integrin_alpha_Ig-like_1"/>
</dbReference>
<evidence type="ECO:0000313" key="20">
    <source>
        <dbReference type="Proteomes" id="UP000298663"/>
    </source>
</evidence>
<dbReference type="AlphaFoldDB" id="A0A4U5N4K2"/>
<feature type="repeat" description="FG-GAP" evidence="13">
    <location>
        <begin position="228"/>
        <end position="284"/>
    </location>
</feature>
<feature type="compositionally biased region" description="Polar residues" evidence="15">
    <location>
        <begin position="896"/>
        <end position="913"/>
    </location>
</feature>
<dbReference type="InterPro" id="IPR013519">
    <property type="entry name" value="Int_alpha_beta-p"/>
</dbReference>
<dbReference type="Proteomes" id="UP000298663">
    <property type="component" value="Unassembled WGS sequence"/>
</dbReference>
<keyword evidence="8 14" id="KW-0401">Integrin</keyword>
<keyword evidence="4 14" id="KW-0732">Signal</keyword>
<dbReference type="InterPro" id="IPR032695">
    <property type="entry name" value="Integrin_dom_sf"/>
</dbReference>
<feature type="repeat" description="FG-GAP" evidence="13">
    <location>
        <begin position="27"/>
        <end position="91"/>
    </location>
</feature>
<dbReference type="SUPFAM" id="SSF69318">
    <property type="entry name" value="Integrin alpha N-terminal domain"/>
    <property type="match status" value="1"/>
</dbReference>
<evidence type="ECO:0000259" key="17">
    <source>
        <dbReference type="Pfam" id="PF20805"/>
    </source>
</evidence>
<feature type="repeat" description="FG-GAP" evidence="13">
    <location>
        <begin position="285"/>
        <end position="320"/>
    </location>
</feature>
<evidence type="ECO:0000256" key="11">
    <source>
        <dbReference type="ARBA" id="ARBA00023170"/>
    </source>
</evidence>
<keyword evidence="9 14" id="KW-0472">Membrane</keyword>
<dbReference type="GO" id="GO:0008305">
    <property type="term" value="C:integrin complex"/>
    <property type="evidence" value="ECO:0007669"/>
    <property type="project" value="InterPro"/>
</dbReference>
<evidence type="ECO:0000256" key="2">
    <source>
        <dbReference type="ARBA" id="ARBA00008054"/>
    </source>
</evidence>
<evidence type="ECO:0000313" key="19">
    <source>
        <dbReference type="EMBL" id="TKR77446.1"/>
    </source>
</evidence>
<reference evidence="19 20" key="1">
    <citation type="journal article" date="2015" name="Genome Biol.">
        <title>Comparative genomics of Steinernema reveals deeply conserved gene regulatory networks.</title>
        <authorList>
            <person name="Dillman A.R."/>
            <person name="Macchietto M."/>
            <person name="Porter C.F."/>
            <person name="Rogers A."/>
            <person name="Williams B."/>
            <person name="Antoshechkin I."/>
            <person name="Lee M.M."/>
            <person name="Goodwin Z."/>
            <person name="Lu X."/>
            <person name="Lewis E.E."/>
            <person name="Goodrich-Blair H."/>
            <person name="Stock S.P."/>
            <person name="Adams B.J."/>
            <person name="Sternberg P.W."/>
            <person name="Mortazavi A."/>
        </authorList>
    </citation>
    <scope>NUCLEOTIDE SEQUENCE [LARGE SCALE GENOMIC DNA]</scope>
    <source>
        <strain evidence="19 20">ALL</strain>
    </source>
</reference>
<dbReference type="OrthoDB" id="5317514at2759"/>
<evidence type="ECO:0000256" key="13">
    <source>
        <dbReference type="PROSITE-ProRule" id="PRU00803"/>
    </source>
</evidence>
<feature type="repeat" description="FG-GAP" evidence="13">
    <location>
        <begin position="174"/>
        <end position="227"/>
    </location>
</feature>
<keyword evidence="7 14" id="KW-1133">Transmembrane helix</keyword>
<evidence type="ECO:0000256" key="14">
    <source>
        <dbReference type="RuleBase" id="RU003762"/>
    </source>
</evidence>
<reference evidence="19 20" key="2">
    <citation type="journal article" date="2019" name="G3 (Bethesda)">
        <title>Hybrid Assembly of the Genome of the Entomopathogenic Nematode Steinernema carpocapsae Identifies the X-Chromosome.</title>
        <authorList>
            <person name="Serra L."/>
            <person name="Macchietto M."/>
            <person name="Macias-Munoz A."/>
            <person name="McGill C.J."/>
            <person name="Rodriguez I.M."/>
            <person name="Rodriguez B."/>
            <person name="Murad R."/>
            <person name="Mortazavi A."/>
        </authorList>
    </citation>
    <scope>NUCLEOTIDE SEQUENCE [LARGE SCALE GENOMIC DNA]</scope>
    <source>
        <strain evidence="19 20">ALL</strain>
    </source>
</reference>
<dbReference type="InterPro" id="IPR013517">
    <property type="entry name" value="FG-GAP"/>
</dbReference>
<dbReference type="PRINTS" id="PR01185">
    <property type="entry name" value="INTEGRINA"/>
</dbReference>
<evidence type="ECO:0000256" key="6">
    <source>
        <dbReference type="ARBA" id="ARBA00022889"/>
    </source>
</evidence>
<dbReference type="Pfam" id="PF20805">
    <property type="entry name" value="Integrin_A_Ig_2"/>
    <property type="match status" value="1"/>
</dbReference>
<feature type="domain" description="Integrin alpha first immunoglubulin-like" evidence="16">
    <location>
        <begin position="467"/>
        <end position="636"/>
    </location>
</feature>
<dbReference type="Gene3D" id="1.20.5.930">
    <property type="entry name" value="Bicelle-embedded integrin alpha(iib) transmembrane segment"/>
    <property type="match status" value="1"/>
</dbReference>
<feature type="compositionally biased region" description="Basic and acidic residues" evidence="15">
    <location>
        <begin position="714"/>
        <end position="731"/>
    </location>
</feature>
<dbReference type="InterPro" id="IPR000413">
    <property type="entry name" value="Integrin_alpha"/>
</dbReference>
<feature type="signal peptide" evidence="14">
    <location>
        <begin position="1"/>
        <end position="22"/>
    </location>
</feature>
<feature type="repeat" description="FG-GAP" evidence="13">
    <location>
        <begin position="356"/>
        <end position="413"/>
    </location>
</feature>
<evidence type="ECO:0000259" key="16">
    <source>
        <dbReference type="Pfam" id="PF08441"/>
    </source>
</evidence>
<keyword evidence="12" id="KW-0325">Glycoprotein</keyword>
<dbReference type="GO" id="GO:0007160">
    <property type="term" value="P:cell-matrix adhesion"/>
    <property type="evidence" value="ECO:0007669"/>
    <property type="project" value="TreeGrafter"/>
</dbReference>
<dbReference type="PROSITE" id="PS51470">
    <property type="entry name" value="FG_GAP"/>
    <property type="match status" value="6"/>
</dbReference>
<protein>
    <submittedName>
        <fullName evidence="19">Uncharacterized protein</fullName>
    </submittedName>
</protein>
<keyword evidence="10" id="KW-1015">Disulfide bond</keyword>
<dbReference type="SMART" id="SM00191">
    <property type="entry name" value="Int_alpha"/>
    <property type="match status" value="6"/>
</dbReference>
<dbReference type="PANTHER" id="PTHR23220:SF133">
    <property type="entry name" value="INTEGRIN ALPHA-PS2"/>
    <property type="match status" value="1"/>
</dbReference>
<dbReference type="Pfam" id="PF20806">
    <property type="entry name" value="Integrin_A_Ig_3"/>
    <property type="match status" value="1"/>
</dbReference>
<dbReference type="GO" id="GO:0033627">
    <property type="term" value="P:cell adhesion mediated by integrin"/>
    <property type="evidence" value="ECO:0007669"/>
    <property type="project" value="TreeGrafter"/>
</dbReference>
<dbReference type="Gene3D" id="2.130.10.130">
    <property type="entry name" value="Integrin alpha, N-terminal"/>
    <property type="match status" value="1"/>
</dbReference>
<feature type="transmembrane region" description="Helical" evidence="14">
    <location>
        <begin position="1056"/>
        <end position="1077"/>
    </location>
</feature>
<dbReference type="EMBL" id="AZBU02000005">
    <property type="protein sequence ID" value="TKR77446.1"/>
    <property type="molecule type" value="Genomic_DNA"/>
</dbReference>
<feature type="repeat" description="FG-GAP" evidence="13">
    <location>
        <begin position="420"/>
        <end position="482"/>
    </location>
</feature>
<sequence length="1102" mass="123607">MLPRGARTAFFAFFALFAVSAAFNVDTRYPVVHGKVQGSQFGYSIAFYHERNDNNMLIVGAPKANSEMFRKDVKQSGAVYQCLVDGRHCREILFDREGNNLRMNGTRTAPIDEKSHQFLGFSVATNKKGGSVLACAPHYKYFFSKFEVIEPVGTCWYGSDGFNNIQEFAPCRQEPARHGRHRFGYGMCGFSAAIPDDGRRLFIGAPGNYYWQGSMYSQNTRNVTDRPNTLDGPARTDHHMLGYSQAVGDFDGDGFDDVAAGVPRADDLRGMVYVYTQGLKPIVNLTDPNGQVGQYFGHSITVGDVNKDGLDDIIVGSPMYTDYTTVKDLKTQEHKPQYEVGKVSIFLQRGTRGSFEDPIHIIGKTQWGRLGFSIAYAGDLNHDGYGDFVVGAPYDGTSGAVYVFHGAQDGVRSEPTQKIVGSELSGVRNDLKTFGWSLAAGRDVDNNKFPDIAVGAMESATAIILRTKPILRVTGSMKTNKESINLEEKFCKTDLGNMACEKVRYCLRYDGELDKRNENVDLKVRIRIDSKAESPRAFFLRRDLNSKKGVTVDRKSQSKEYPDIIEQHVHMKRGQEHCESHDIYVPDSIRDKINPIHITVNYTYEPRESRTFAGYFEPALDTTLPQTFDTELVIDKNCGPDNECIPDLQVHAISNKEKFTIGTTDPSMVVNVTVRNRGEDSYLTQLVVDVPKGFEYSGIENYNTKTPISCTSPEGKETPKGRKSKKDESHDGYQMVCDIGNPLPANQQADFGFKMTGTNVDGNMEEVEVKMKVNSTNTEEVGREMDNEMVVRVPLEIQAQLSLVGRSNPDQLDYSIRNRTQGADAIFDFEVGPVVSHLFQVINRGKSSVKGATLDIFWPSYSDNGKHLLYLIDGPLVNEPRKVKCRVKQNYNVNPESLTISNEHIPTSSTPKNQNQQQQGRHRLRRRPQYEFEMNGKKNLLKQAVKLAKHAGTAVEYRGELNRGNVNCNNLNCTHIECDIGELRQDEFVLVEVFARLWVNTLIDDEIFEANISSLALAKISQLSHGSKYIPPPQIIAVTTDVNPIDPDTYSQGIPWWWILIAIIIGLLILLCLICCLRKCGFFKRNRPPTEQAEYERGPQPM</sequence>
<dbReference type="FunFam" id="1.20.5.930:FF:000001">
    <property type="entry name" value="Integrin subunit alpha V"/>
    <property type="match status" value="1"/>
</dbReference>
<dbReference type="GO" id="GO:0098609">
    <property type="term" value="P:cell-cell adhesion"/>
    <property type="evidence" value="ECO:0007669"/>
    <property type="project" value="TreeGrafter"/>
</dbReference>
<evidence type="ECO:0000256" key="7">
    <source>
        <dbReference type="ARBA" id="ARBA00022989"/>
    </source>
</evidence>